<keyword evidence="1" id="KW-0812">Transmembrane</keyword>
<keyword evidence="1" id="KW-0472">Membrane</keyword>
<proteinExistence type="predicted"/>
<feature type="transmembrane region" description="Helical" evidence="1">
    <location>
        <begin position="21"/>
        <end position="42"/>
    </location>
</feature>
<accession>A0A411E8W6</accession>
<dbReference type="OrthoDB" id="821805at2"/>
<dbReference type="KEGG" id="mur:EQY75_05130"/>
<dbReference type="AlphaFoldDB" id="A0A411E8W6"/>
<dbReference type="InterPro" id="IPR045749">
    <property type="entry name" value="DUF6090"/>
</dbReference>
<dbReference type="Proteomes" id="UP000290889">
    <property type="component" value="Chromosome"/>
</dbReference>
<dbReference type="Pfam" id="PF19578">
    <property type="entry name" value="DUF6090"/>
    <property type="match status" value="1"/>
</dbReference>
<organism evidence="2 3">
    <name type="scientific">Muriicola soli</name>
    <dbReference type="NCBI Taxonomy" id="2507538"/>
    <lineage>
        <taxon>Bacteria</taxon>
        <taxon>Pseudomonadati</taxon>
        <taxon>Bacteroidota</taxon>
        <taxon>Flavobacteriia</taxon>
        <taxon>Flavobacteriales</taxon>
        <taxon>Flavobacteriaceae</taxon>
        <taxon>Muriicola</taxon>
    </lineage>
</organism>
<evidence type="ECO:0000313" key="2">
    <source>
        <dbReference type="EMBL" id="QBA63974.1"/>
    </source>
</evidence>
<gene>
    <name evidence="2" type="ORF">EQY75_05130</name>
</gene>
<keyword evidence="3" id="KW-1185">Reference proteome</keyword>
<evidence type="ECO:0000256" key="1">
    <source>
        <dbReference type="SAM" id="Phobius"/>
    </source>
</evidence>
<sequence length="257" mass="29865">MIKFFRKIRQNLLSQGKTGMYLKYAIGEIILVVIGILIALQINNWNEQRNESKEERLILLNLKEDFVYNQRILDSLVGRHIEIKELQISILNYTGKKPKPVTENEFNIILETLYHMGEFYPKKGALNDLINSGRLKIIKNQRLRNSLSSWPPVVERIKKREENIRQGMNGIQILIEENGSWLNVDNVSNSLTITSNAFPESGFDVDNRDLLNDLKFENKVESEIVQMNILIRVQKEALKSLTEILDLIEKEIKTNDN</sequence>
<evidence type="ECO:0000313" key="3">
    <source>
        <dbReference type="Proteomes" id="UP000290889"/>
    </source>
</evidence>
<dbReference type="EMBL" id="CP035544">
    <property type="protein sequence ID" value="QBA63974.1"/>
    <property type="molecule type" value="Genomic_DNA"/>
</dbReference>
<name>A0A411E8W6_9FLAO</name>
<reference evidence="2 3" key="1">
    <citation type="submission" date="2019-01" db="EMBL/GenBank/DDBJ databases">
        <title>Muriicola soli sp. nov., isolated from soil.</title>
        <authorList>
            <person name="Kang H.J."/>
            <person name="Kim S.B."/>
        </authorList>
    </citation>
    <scope>NUCLEOTIDE SEQUENCE [LARGE SCALE GENOMIC DNA]</scope>
    <source>
        <strain evidence="2 3">MMS17-SY002</strain>
    </source>
</reference>
<keyword evidence="1" id="KW-1133">Transmembrane helix</keyword>
<protein>
    <submittedName>
        <fullName evidence="2">Uncharacterized protein</fullName>
    </submittedName>
</protein>
<dbReference type="RefSeq" id="WP_129603463.1">
    <property type="nucleotide sequence ID" value="NZ_CP035544.1"/>
</dbReference>